<dbReference type="Proteomes" id="UP000250266">
    <property type="component" value="Unassembled WGS sequence"/>
</dbReference>
<evidence type="ECO:0000313" key="1">
    <source>
        <dbReference type="EMBL" id="OCK76885.1"/>
    </source>
</evidence>
<dbReference type="AlphaFoldDB" id="A0A8E2E3V1"/>
<sequence length="83" mass="9432">MIIHVYNLSKAIHEISSRYQRIHNSRLKSCELYSFRLLHRCFVVASSLPHRCFVVASSMRRCLVVASCSGSSIFLLSTSNLLS</sequence>
<proteinExistence type="predicted"/>
<evidence type="ECO:0000313" key="2">
    <source>
        <dbReference type="Proteomes" id="UP000250266"/>
    </source>
</evidence>
<keyword evidence="2" id="KW-1185">Reference proteome</keyword>
<name>A0A8E2E3V1_9PEZI</name>
<protein>
    <submittedName>
        <fullName evidence="1">Uncharacterized protein</fullName>
    </submittedName>
</protein>
<dbReference type="EMBL" id="KV745171">
    <property type="protein sequence ID" value="OCK76885.1"/>
    <property type="molecule type" value="Genomic_DNA"/>
</dbReference>
<reference evidence="1 2" key="1">
    <citation type="journal article" date="2016" name="Nat. Commun.">
        <title>Ectomycorrhizal ecology is imprinted in the genome of the dominant symbiotic fungus Cenococcum geophilum.</title>
        <authorList>
            <consortium name="DOE Joint Genome Institute"/>
            <person name="Peter M."/>
            <person name="Kohler A."/>
            <person name="Ohm R.A."/>
            <person name="Kuo A."/>
            <person name="Krutzmann J."/>
            <person name="Morin E."/>
            <person name="Arend M."/>
            <person name="Barry K.W."/>
            <person name="Binder M."/>
            <person name="Choi C."/>
            <person name="Clum A."/>
            <person name="Copeland A."/>
            <person name="Grisel N."/>
            <person name="Haridas S."/>
            <person name="Kipfer T."/>
            <person name="LaButti K."/>
            <person name="Lindquist E."/>
            <person name="Lipzen A."/>
            <person name="Maire R."/>
            <person name="Meier B."/>
            <person name="Mihaltcheva S."/>
            <person name="Molinier V."/>
            <person name="Murat C."/>
            <person name="Poggeler S."/>
            <person name="Quandt C.A."/>
            <person name="Sperisen C."/>
            <person name="Tritt A."/>
            <person name="Tisserant E."/>
            <person name="Crous P.W."/>
            <person name="Henrissat B."/>
            <person name="Nehls U."/>
            <person name="Egli S."/>
            <person name="Spatafora J.W."/>
            <person name="Grigoriev I.V."/>
            <person name="Martin F.M."/>
        </authorList>
    </citation>
    <scope>NUCLEOTIDE SEQUENCE [LARGE SCALE GENOMIC DNA]</scope>
    <source>
        <strain evidence="1 2">CBS 459.81</strain>
    </source>
</reference>
<gene>
    <name evidence="1" type="ORF">K432DRAFT_133446</name>
</gene>
<accession>A0A8E2E3V1</accession>
<organism evidence="1 2">
    <name type="scientific">Lepidopterella palustris CBS 459.81</name>
    <dbReference type="NCBI Taxonomy" id="1314670"/>
    <lineage>
        <taxon>Eukaryota</taxon>
        <taxon>Fungi</taxon>
        <taxon>Dikarya</taxon>
        <taxon>Ascomycota</taxon>
        <taxon>Pezizomycotina</taxon>
        <taxon>Dothideomycetes</taxon>
        <taxon>Pleosporomycetidae</taxon>
        <taxon>Mytilinidiales</taxon>
        <taxon>Argynnaceae</taxon>
        <taxon>Lepidopterella</taxon>
    </lineage>
</organism>